<dbReference type="Pfam" id="PF09563">
    <property type="entry name" value="RE_LlaJI"/>
    <property type="match status" value="1"/>
</dbReference>
<gene>
    <name evidence="1" type="ORF">QHT84_03740</name>
</gene>
<dbReference type="GO" id="GO:0016787">
    <property type="term" value="F:hydrolase activity"/>
    <property type="evidence" value="ECO:0007669"/>
    <property type="project" value="UniProtKB-KW"/>
</dbReference>
<proteinExistence type="predicted"/>
<organism evidence="1 2">
    <name type="scientific">Flavobacterium sedimenticola</name>
    <dbReference type="NCBI Taxonomy" id="3043286"/>
    <lineage>
        <taxon>Bacteria</taxon>
        <taxon>Pseudomonadati</taxon>
        <taxon>Bacteroidota</taxon>
        <taxon>Flavobacteriia</taxon>
        <taxon>Flavobacteriales</taxon>
        <taxon>Flavobacteriaceae</taxon>
        <taxon>Flavobacterium</taxon>
    </lineage>
</organism>
<evidence type="ECO:0000313" key="1">
    <source>
        <dbReference type="EMBL" id="MDI9256520.1"/>
    </source>
</evidence>
<comment type="caution">
    <text evidence="1">The sequence shown here is derived from an EMBL/GenBank/DDBJ whole genome shotgun (WGS) entry which is preliminary data.</text>
</comment>
<name>A0ABT6XN70_9FLAO</name>
<keyword evidence="2" id="KW-1185">Reference proteome</keyword>
<reference evidence="1 2" key="1">
    <citation type="submission" date="2023-05" db="EMBL/GenBank/DDBJ databases">
        <title>Flavobacterium sedimenti sp. nov., isolated from the sediment.</title>
        <authorList>
            <person name="Wu N."/>
        </authorList>
    </citation>
    <scope>NUCLEOTIDE SEQUENCE [LARGE SCALE GENOMIC DNA]</scope>
    <source>
        <strain evidence="1 2">YZ-48</strain>
    </source>
</reference>
<dbReference type="EC" id="3.1.21.-" evidence="1"/>
<dbReference type="GO" id="GO:0004519">
    <property type="term" value="F:endonuclease activity"/>
    <property type="evidence" value="ECO:0007669"/>
    <property type="project" value="UniProtKB-KW"/>
</dbReference>
<keyword evidence="1" id="KW-0378">Hydrolase</keyword>
<sequence>MQDIFLGQDGTFIFESTKKEFELVQGLDTRFKNKDINSEVYDFVGLVCKKDKTLVVFPKHYYSNNLLKENEKDNNSSEQDVHLLFDVIQKYIFNRKSTATKFAGEKLDFESDYPFASFFSVYNYFKQFGIYNERITKTKVGYKGKISWKDTIRKSHKIYSNGNLIHLPLYIKENKSKQVFISDCMAFVIDYTLERFPFLFQLAKTNHKKTTFDFLENIDFVIRKLQEYKNQVFKDINKRLISDLINYFTEIEGHKKGGDIHVKIKYFNLVWEEMIGHYLNNHFSHIDNDNNLYFETENINSKVRFSKKTFQVDKSINNFTIEPDHYFIDDDLQYIFDAKYYDVLDHLNYKQYSYHEMLKSNKDENKTISALIIPSDNENTSEIHFSLADSYVKEGTSSTTIISQKLKTKDVMISYLNSNLNL</sequence>
<dbReference type="InterPro" id="IPR018579">
    <property type="entry name" value="Restrct_endonuc_II_LlaJI"/>
</dbReference>
<evidence type="ECO:0000313" key="2">
    <source>
        <dbReference type="Proteomes" id="UP001230035"/>
    </source>
</evidence>
<protein>
    <submittedName>
        <fullName evidence="1">LlaJI family restriction endonuclease</fullName>
        <ecNumber evidence="1">3.1.21.-</ecNumber>
    </submittedName>
</protein>
<accession>A0ABT6XN70</accession>
<keyword evidence="1" id="KW-0540">Nuclease</keyword>
<dbReference type="RefSeq" id="WP_283238193.1">
    <property type="nucleotide sequence ID" value="NZ_JASGBP010000001.1"/>
</dbReference>
<dbReference type="EMBL" id="JASGBP010000001">
    <property type="protein sequence ID" value="MDI9256520.1"/>
    <property type="molecule type" value="Genomic_DNA"/>
</dbReference>
<dbReference type="Proteomes" id="UP001230035">
    <property type="component" value="Unassembled WGS sequence"/>
</dbReference>
<keyword evidence="1" id="KW-0255">Endonuclease</keyword>